<protein>
    <submittedName>
        <fullName evidence="1">Uncharacterized protein</fullName>
    </submittedName>
</protein>
<evidence type="ECO:0000313" key="1">
    <source>
        <dbReference type="EMBL" id="KDE41095.1"/>
    </source>
</evidence>
<evidence type="ECO:0000313" key="2">
    <source>
        <dbReference type="Proteomes" id="UP000027318"/>
    </source>
</evidence>
<organism evidence="1 2">
    <name type="scientific">Nitrincola lacisaponensis</name>
    <dbReference type="NCBI Taxonomy" id="267850"/>
    <lineage>
        <taxon>Bacteria</taxon>
        <taxon>Pseudomonadati</taxon>
        <taxon>Pseudomonadota</taxon>
        <taxon>Gammaproteobacteria</taxon>
        <taxon>Oceanospirillales</taxon>
        <taxon>Oceanospirillaceae</taxon>
        <taxon>Nitrincola</taxon>
    </lineage>
</organism>
<keyword evidence="2" id="KW-1185">Reference proteome</keyword>
<accession>A0A063Y7K5</accession>
<dbReference type="EMBL" id="JMSZ01000010">
    <property type="protein sequence ID" value="KDE41095.1"/>
    <property type="molecule type" value="Genomic_DNA"/>
</dbReference>
<proteinExistence type="predicted"/>
<sequence length="45" mass="5043">MRLTDVPVGFKQGVTVWSSDLLKQSSFQFNPPAYHSIFSQRLAAS</sequence>
<dbReference type="Proteomes" id="UP000027318">
    <property type="component" value="Unassembled WGS sequence"/>
</dbReference>
<reference evidence="1 2" key="1">
    <citation type="journal article" date="2005" name="Int. J. Syst. Evol. Microbiol.">
        <title>Nitrincola lacisaponensis gen. nov., sp. nov., a novel alkaliphilic bacterium isolated from an alkaline, saline lake.</title>
        <authorList>
            <person name="Dimitriu P.A."/>
            <person name="Shukla S.K."/>
            <person name="Conradt J."/>
            <person name="Marquez M.C."/>
            <person name="Ventosa A."/>
            <person name="Maglia A."/>
            <person name="Peyton B.M."/>
            <person name="Pinkart H.C."/>
            <person name="Mormile M.R."/>
        </authorList>
    </citation>
    <scope>NUCLEOTIDE SEQUENCE [LARGE SCALE GENOMIC DNA]</scope>
    <source>
        <strain evidence="1 2">4CA</strain>
    </source>
</reference>
<dbReference type="AlphaFoldDB" id="A0A063Y7K5"/>
<gene>
    <name evidence="1" type="ORF">ADINL_0400</name>
</gene>
<comment type="caution">
    <text evidence="1">The sequence shown here is derived from an EMBL/GenBank/DDBJ whole genome shotgun (WGS) entry which is preliminary data.</text>
</comment>
<name>A0A063Y7K5_9GAMM</name>
<dbReference type="STRING" id="267850.ADINL_0400"/>